<dbReference type="PROSITE" id="PS51014">
    <property type="entry name" value="COBK_CBIJ"/>
    <property type="match status" value="1"/>
</dbReference>
<evidence type="ECO:0000313" key="6">
    <source>
        <dbReference type="Proteomes" id="UP000234951"/>
    </source>
</evidence>
<dbReference type="AlphaFoldDB" id="A0A2N5GHW8"/>
<evidence type="ECO:0000313" key="7">
    <source>
        <dbReference type="Proteomes" id="UP000235114"/>
    </source>
</evidence>
<protein>
    <submittedName>
        <fullName evidence="4">Precorrin-6A reductase</fullName>
    </submittedName>
</protein>
<keyword evidence="2" id="KW-0169">Cobalamin biosynthesis</keyword>
<reference evidence="5 7" key="2">
    <citation type="submission" date="2017-12" db="EMBL/GenBank/DDBJ databases">
        <title>Comparative Functional Genomics of Dry Heat Resistant strains isolated from the Viking Spacecraft.</title>
        <authorList>
            <person name="Seuylemezian A."/>
            <person name="Cooper K."/>
            <person name="Vaishampayan P."/>
        </authorList>
    </citation>
    <scope>NUCLEOTIDE SEQUENCE [LARGE SCALE GENOMIC DNA]</scope>
    <source>
        <strain evidence="5 7">ATCC 29669</strain>
    </source>
</reference>
<dbReference type="Proteomes" id="UP000234951">
    <property type="component" value="Unassembled WGS sequence"/>
</dbReference>
<evidence type="ECO:0000256" key="2">
    <source>
        <dbReference type="ARBA" id="ARBA00022573"/>
    </source>
</evidence>
<keyword evidence="7" id="KW-1185">Reference proteome</keyword>
<dbReference type="NCBIfam" id="TIGR00715">
    <property type="entry name" value="precor6x_red"/>
    <property type="match status" value="1"/>
</dbReference>
<reference evidence="4 6" key="1">
    <citation type="submission" date="2017-11" db="EMBL/GenBank/DDBJ databases">
        <title>Comparitive Functional Genomics of Dry Heat Resistant strains isolated from the Viking Spacecraft.</title>
        <authorList>
            <person name="Seuylemezian A."/>
            <person name="Cooper K."/>
            <person name="Vaishampayan P."/>
        </authorList>
    </citation>
    <scope>NUCLEOTIDE SEQUENCE [LARGE SCALE GENOMIC DNA]</scope>
    <source>
        <strain evidence="4 6">M4.6</strain>
    </source>
</reference>
<keyword evidence="3" id="KW-0560">Oxidoreductase</keyword>
<dbReference type="GO" id="GO:0016994">
    <property type="term" value="F:precorrin-6A reductase activity"/>
    <property type="evidence" value="ECO:0007669"/>
    <property type="project" value="InterPro"/>
</dbReference>
<dbReference type="EMBL" id="PGVD01000091">
    <property type="protein sequence ID" value="PLR88863.1"/>
    <property type="molecule type" value="Genomic_DNA"/>
</dbReference>
<dbReference type="EMBL" id="PGVA01000053">
    <property type="protein sequence ID" value="PLR80382.1"/>
    <property type="molecule type" value="Genomic_DNA"/>
</dbReference>
<name>A0A2N5GHW8_9BACI</name>
<organism evidence="4 6">
    <name type="scientific">Bacillus canaveralius</name>
    <dbReference type="NCBI Taxonomy" id="1403243"/>
    <lineage>
        <taxon>Bacteria</taxon>
        <taxon>Bacillati</taxon>
        <taxon>Bacillota</taxon>
        <taxon>Bacilli</taxon>
        <taxon>Bacillales</taxon>
        <taxon>Bacillaceae</taxon>
        <taxon>Bacillus</taxon>
    </lineage>
</organism>
<dbReference type="UniPathway" id="UPA00148"/>
<evidence type="ECO:0000313" key="4">
    <source>
        <dbReference type="EMBL" id="PLR80382.1"/>
    </source>
</evidence>
<proteinExistence type="predicted"/>
<gene>
    <name evidence="4" type="primary">cobK</name>
    <name evidence="4" type="ORF">CU635_18315</name>
    <name evidence="5" type="ORF">CVD25_22055</name>
</gene>
<comment type="pathway">
    <text evidence="1">Cofactor biosynthesis; adenosylcobalamin biosynthesis.</text>
</comment>
<evidence type="ECO:0000256" key="3">
    <source>
        <dbReference type="ARBA" id="ARBA00023002"/>
    </source>
</evidence>
<dbReference type="OrthoDB" id="9780707at2"/>
<dbReference type="InterPro" id="IPR003723">
    <property type="entry name" value="Precorrin-6x_reduct"/>
</dbReference>
<comment type="caution">
    <text evidence="4">The sequence shown here is derived from an EMBL/GenBank/DDBJ whole genome shotgun (WGS) entry which is preliminary data.</text>
</comment>
<evidence type="ECO:0000313" key="5">
    <source>
        <dbReference type="EMBL" id="PLR88863.1"/>
    </source>
</evidence>
<dbReference type="Proteomes" id="UP000235114">
    <property type="component" value="Unassembled WGS sequence"/>
</dbReference>
<dbReference type="PANTHER" id="PTHR36925:SF1">
    <property type="entry name" value="COBALT-PRECORRIN-6A REDUCTASE"/>
    <property type="match status" value="1"/>
</dbReference>
<dbReference type="PANTHER" id="PTHR36925">
    <property type="entry name" value="COBALT-PRECORRIN-6A REDUCTASE"/>
    <property type="match status" value="1"/>
</dbReference>
<dbReference type="RefSeq" id="WP_101578822.1">
    <property type="nucleotide sequence ID" value="NZ_PGVA01000053.1"/>
</dbReference>
<dbReference type="GO" id="GO:0009236">
    <property type="term" value="P:cobalamin biosynthetic process"/>
    <property type="evidence" value="ECO:0007669"/>
    <property type="project" value="UniProtKB-UniPathway"/>
</dbReference>
<sequence>MILFLAGTSDARALALKIKVAGYSLLSTVVTENAAEELRQVGINVQVGRLTDADMVSLIQTTGIEAIVDASHPFAEEASKNAISAANQAKVPYIRYERESQTFQYEKIKVVDSYEEAAELAATKKGVVMLTTGSKTLQVFTEKLVGNPDIRLIARMLPRGDNMEKCQQLGFPQKNIVAMQGPFTREFDQALYKQYGVTVMITKESGKVGSVDEKVEAAKDLGIEIIMIGRPNINYGTVYSDFSDVMEVLRESVTFKANDFEQEPTF</sequence>
<accession>A0A2N5GHW8</accession>
<dbReference type="Pfam" id="PF02571">
    <property type="entry name" value="CbiJ"/>
    <property type="match status" value="1"/>
</dbReference>
<evidence type="ECO:0000256" key="1">
    <source>
        <dbReference type="ARBA" id="ARBA00004953"/>
    </source>
</evidence>